<proteinExistence type="predicted"/>
<organism evidence="1">
    <name type="scientific">uncultured Caudovirales phage</name>
    <dbReference type="NCBI Taxonomy" id="2100421"/>
    <lineage>
        <taxon>Viruses</taxon>
        <taxon>Duplodnaviria</taxon>
        <taxon>Heunggongvirae</taxon>
        <taxon>Uroviricota</taxon>
        <taxon>Caudoviricetes</taxon>
        <taxon>Peduoviridae</taxon>
        <taxon>Maltschvirus</taxon>
        <taxon>Maltschvirus maltsch</taxon>
    </lineage>
</organism>
<accession>A0A6J5M558</accession>
<gene>
    <name evidence="1" type="ORF">UFOVP410_100</name>
</gene>
<evidence type="ECO:0000313" key="1">
    <source>
        <dbReference type="EMBL" id="CAB4141261.1"/>
    </source>
</evidence>
<dbReference type="Gene3D" id="1.10.10.2850">
    <property type="entry name" value="Phage late-transcription coactivator-like"/>
    <property type="match status" value="1"/>
</dbReference>
<reference evidence="1" key="1">
    <citation type="submission" date="2020-04" db="EMBL/GenBank/DDBJ databases">
        <authorList>
            <person name="Chiriac C."/>
            <person name="Salcher M."/>
            <person name="Ghai R."/>
            <person name="Kavagutti S V."/>
        </authorList>
    </citation>
    <scope>NUCLEOTIDE SEQUENCE</scope>
</reference>
<dbReference type="InterPro" id="IPR031836">
    <property type="entry name" value="Trans_coact"/>
</dbReference>
<dbReference type="InterPro" id="IPR042071">
    <property type="entry name" value="Trans_coact_sf"/>
</dbReference>
<dbReference type="EMBL" id="LR796388">
    <property type="protein sequence ID" value="CAB4141261.1"/>
    <property type="molecule type" value="Genomic_DNA"/>
</dbReference>
<protein>
    <submittedName>
        <fullName evidence="1">Phage late-transcription coactivator</fullName>
    </submittedName>
</protein>
<dbReference type="Pfam" id="PF16805">
    <property type="entry name" value="Trans_coact"/>
    <property type="match status" value="1"/>
</dbReference>
<sequence>MSIKIHNQTSFCQVIEKIVRENGITYFEAICDYMSENNVEPESIPRLINVTIKQKIRAEAIDLNLLNRGRKPAKLNI</sequence>
<name>A0A6J5M558_9CAUD</name>